<feature type="signal peptide" evidence="4">
    <location>
        <begin position="1"/>
        <end position="17"/>
    </location>
</feature>
<dbReference type="PANTHER" id="PTHR12236">
    <property type="entry name" value="STRUCTURAL CONTITUENT OF CUTICLE"/>
    <property type="match status" value="1"/>
</dbReference>
<reference evidence="5 6" key="1">
    <citation type="submission" date="2020-04" db="EMBL/GenBank/DDBJ databases">
        <authorList>
            <person name="Wallbank WR R."/>
            <person name="Pardo Diaz C."/>
            <person name="Kozak K."/>
            <person name="Martin S."/>
            <person name="Jiggins C."/>
            <person name="Moest M."/>
            <person name="Warren A I."/>
            <person name="Byers J.R.P. K."/>
            <person name="Montejo-Kovacevich G."/>
            <person name="Yen C E."/>
        </authorList>
    </citation>
    <scope>NUCLEOTIDE SEQUENCE [LARGE SCALE GENOMIC DNA]</scope>
</reference>
<keyword evidence="2 4" id="KW-0732">Signal</keyword>
<dbReference type="EMBL" id="CADEBC010000519">
    <property type="protein sequence ID" value="CAB3243205.1"/>
    <property type="molecule type" value="Genomic_DNA"/>
</dbReference>
<dbReference type="PANTHER" id="PTHR12236:SF95">
    <property type="entry name" value="CUTICULAR PROTEIN 76BD, ISOFORM C-RELATED"/>
    <property type="match status" value="1"/>
</dbReference>
<dbReference type="PRINTS" id="PR00947">
    <property type="entry name" value="CUTICLE"/>
</dbReference>
<dbReference type="AlphaFoldDB" id="A0A8S1A4K3"/>
<feature type="chain" id="PRO_5035747753" description="Cuticle protein 8-like" evidence="4">
    <location>
        <begin position="18"/>
        <end position="160"/>
    </location>
</feature>
<dbReference type="GO" id="GO:0031012">
    <property type="term" value="C:extracellular matrix"/>
    <property type="evidence" value="ECO:0007669"/>
    <property type="project" value="TreeGrafter"/>
</dbReference>
<keyword evidence="1 3" id="KW-0193">Cuticle</keyword>
<keyword evidence="6" id="KW-1185">Reference proteome</keyword>
<evidence type="ECO:0000256" key="4">
    <source>
        <dbReference type="SAM" id="SignalP"/>
    </source>
</evidence>
<evidence type="ECO:0000256" key="2">
    <source>
        <dbReference type="ARBA" id="ARBA00022729"/>
    </source>
</evidence>
<accession>A0A8S1A4K3</accession>
<protein>
    <recommendedName>
        <fullName evidence="7">Cuticle protein 8-like</fullName>
    </recommendedName>
</protein>
<evidence type="ECO:0000313" key="5">
    <source>
        <dbReference type="EMBL" id="CAB3243205.1"/>
    </source>
</evidence>
<dbReference type="InterPro" id="IPR051217">
    <property type="entry name" value="Insect_Cuticle_Struc_Prot"/>
</dbReference>
<name>A0A8S1A4K3_ARCPL</name>
<evidence type="ECO:0008006" key="7">
    <source>
        <dbReference type="Google" id="ProtNLM"/>
    </source>
</evidence>
<dbReference type="PROSITE" id="PS51155">
    <property type="entry name" value="CHIT_BIND_RR_2"/>
    <property type="match status" value="1"/>
</dbReference>
<sequence>MWMFLALACVSAAMAVAVPIEYGGVFAHAAPVLHAAPVVHAAPLVHAPIAHAPIIQAEPVSYPKYAFNYGVKDPHTGDVKSQHEERDGDVVKGSYSLVEPDGSTRTVSYSADDHNGFNAVVYKSGHAVHPQVVHAAPVAHYAAAPIAHYAHGPIASYGLH</sequence>
<evidence type="ECO:0000256" key="1">
    <source>
        <dbReference type="ARBA" id="ARBA00022460"/>
    </source>
</evidence>
<gene>
    <name evidence="5" type="ORF">APLA_LOCUS9388</name>
</gene>
<dbReference type="GO" id="GO:0042302">
    <property type="term" value="F:structural constituent of cuticle"/>
    <property type="evidence" value="ECO:0007669"/>
    <property type="project" value="UniProtKB-UniRule"/>
</dbReference>
<dbReference type="GO" id="GO:0005615">
    <property type="term" value="C:extracellular space"/>
    <property type="evidence" value="ECO:0007669"/>
    <property type="project" value="TreeGrafter"/>
</dbReference>
<dbReference type="Pfam" id="PF00379">
    <property type="entry name" value="Chitin_bind_4"/>
    <property type="match status" value="1"/>
</dbReference>
<dbReference type="InterPro" id="IPR000618">
    <property type="entry name" value="Insect_cuticle"/>
</dbReference>
<proteinExistence type="predicted"/>
<dbReference type="PROSITE" id="PS00233">
    <property type="entry name" value="CHIT_BIND_RR_1"/>
    <property type="match status" value="1"/>
</dbReference>
<comment type="caution">
    <text evidence="5">The sequence shown here is derived from an EMBL/GenBank/DDBJ whole genome shotgun (WGS) entry which is preliminary data.</text>
</comment>
<dbReference type="Proteomes" id="UP000494106">
    <property type="component" value="Unassembled WGS sequence"/>
</dbReference>
<dbReference type="OrthoDB" id="8192957at2759"/>
<organism evidence="5 6">
    <name type="scientific">Arctia plantaginis</name>
    <name type="common">Wood tiger moth</name>
    <name type="synonym">Phalaena plantaginis</name>
    <dbReference type="NCBI Taxonomy" id="874455"/>
    <lineage>
        <taxon>Eukaryota</taxon>
        <taxon>Metazoa</taxon>
        <taxon>Ecdysozoa</taxon>
        <taxon>Arthropoda</taxon>
        <taxon>Hexapoda</taxon>
        <taxon>Insecta</taxon>
        <taxon>Pterygota</taxon>
        <taxon>Neoptera</taxon>
        <taxon>Endopterygota</taxon>
        <taxon>Lepidoptera</taxon>
        <taxon>Glossata</taxon>
        <taxon>Ditrysia</taxon>
        <taxon>Noctuoidea</taxon>
        <taxon>Erebidae</taxon>
        <taxon>Arctiinae</taxon>
        <taxon>Arctia</taxon>
    </lineage>
</organism>
<evidence type="ECO:0000256" key="3">
    <source>
        <dbReference type="PROSITE-ProRule" id="PRU00497"/>
    </source>
</evidence>
<dbReference type="InterPro" id="IPR031311">
    <property type="entry name" value="CHIT_BIND_RR_consensus"/>
</dbReference>
<evidence type="ECO:0000313" key="6">
    <source>
        <dbReference type="Proteomes" id="UP000494106"/>
    </source>
</evidence>